<dbReference type="AlphaFoldDB" id="A0A370IA92"/>
<comment type="caution">
    <text evidence="2">The sequence shown here is derived from an EMBL/GenBank/DDBJ whole genome shotgun (WGS) entry which is preliminary data.</text>
</comment>
<dbReference type="Pfam" id="PF04149">
    <property type="entry name" value="DUF397"/>
    <property type="match status" value="1"/>
</dbReference>
<dbReference type="Proteomes" id="UP000254869">
    <property type="component" value="Unassembled WGS sequence"/>
</dbReference>
<keyword evidence="3" id="KW-1185">Reference proteome</keyword>
<organism evidence="2 3">
    <name type="scientific">Nocardia pseudobrasiliensis</name>
    <dbReference type="NCBI Taxonomy" id="45979"/>
    <lineage>
        <taxon>Bacteria</taxon>
        <taxon>Bacillati</taxon>
        <taxon>Actinomycetota</taxon>
        <taxon>Actinomycetes</taxon>
        <taxon>Mycobacteriales</taxon>
        <taxon>Nocardiaceae</taxon>
        <taxon>Nocardia</taxon>
    </lineage>
</organism>
<dbReference type="EMBL" id="QQBC01000004">
    <property type="protein sequence ID" value="RDI66324.1"/>
    <property type="molecule type" value="Genomic_DNA"/>
</dbReference>
<gene>
    <name evidence="2" type="ORF">DFR76_10470</name>
</gene>
<proteinExistence type="predicted"/>
<sequence length="62" mass="6569">MSDLAGADWFKSSRSNGSGACVEIAWLPNGETAVRDSKDPTAPALVFTAAEWTAFIEALPIQ</sequence>
<evidence type="ECO:0000313" key="3">
    <source>
        <dbReference type="Proteomes" id="UP000254869"/>
    </source>
</evidence>
<evidence type="ECO:0000259" key="1">
    <source>
        <dbReference type="Pfam" id="PF04149"/>
    </source>
</evidence>
<dbReference type="InterPro" id="IPR007278">
    <property type="entry name" value="DUF397"/>
</dbReference>
<protein>
    <submittedName>
        <fullName evidence="2">Uncharacterized protein DUF397</fullName>
    </submittedName>
</protein>
<dbReference type="RefSeq" id="WP_067999698.1">
    <property type="nucleotide sequence ID" value="NZ_QQBC01000004.1"/>
</dbReference>
<evidence type="ECO:0000313" key="2">
    <source>
        <dbReference type="EMBL" id="RDI66324.1"/>
    </source>
</evidence>
<feature type="domain" description="DUF397" evidence="1">
    <location>
        <begin position="7"/>
        <end position="59"/>
    </location>
</feature>
<name>A0A370IA92_9NOCA</name>
<reference evidence="2 3" key="1">
    <citation type="submission" date="2018-07" db="EMBL/GenBank/DDBJ databases">
        <title>Genomic Encyclopedia of Type Strains, Phase IV (KMG-IV): sequencing the most valuable type-strain genomes for metagenomic binning, comparative biology and taxonomic classification.</title>
        <authorList>
            <person name="Goeker M."/>
        </authorList>
    </citation>
    <scope>NUCLEOTIDE SEQUENCE [LARGE SCALE GENOMIC DNA]</scope>
    <source>
        <strain evidence="2 3">DSM 44290</strain>
    </source>
</reference>
<dbReference type="STRING" id="1210086.GCA_001613105_03981"/>
<accession>A0A370IA92</accession>